<dbReference type="EMBL" id="JAKZEU010000002">
    <property type="protein sequence ID" value="MCQ0969652.1"/>
    <property type="molecule type" value="Genomic_DNA"/>
</dbReference>
<comment type="caution">
    <text evidence="1">The sequence shown here is derived from an EMBL/GenBank/DDBJ whole genome shotgun (WGS) entry which is preliminary data.</text>
</comment>
<evidence type="ECO:0000313" key="2">
    <source>
        <dbReference type="Proteomes" id="UP001203945"/>
    </source>
</evidence>
<dbReference type="CDD" id="cd08152">
    <property type="entry name" value="y4iL_like"/>
    <property type="match status" value="1"/>
</dbReference>
<dbReference type="InterPro" id="IPR020835">
    <property type="entry name" value="Catalase_sf"/>
</dbReference>
<proteinExistence type="predicted"/>
<sequence length="359" mass="39729">MAFPSPIPFDPSLETISDDERQVVSDLNQSFREITETTAEDCEFALRSVHAKSHGILEGSLTIDEGLPPELSQGLFSKSGTYPLILRMSTNAGDMLDDSIALPRGLAMKVMDVEGQRLPDSEGTTQDFIMINAPAFAAPDAESFSKNLSLLAKTTDRVEWLKKIAAGMFKVVNAALDKVGVGQIDALALMGGMPNVEPMGETYNSAVPFRYGDYVAKFSLRPIAPWMRDLTGETIDASDRPNAVREDVRAEMFRGDAEWEFCVQLLRDVDKQPIEDASAEWPEDVSPFQRVGVVRAASQDSWLDSRVETVNMHRRFSPWTGLEAHRPLGNVNRARKQTYRASADLRSSLNNCPYHEPGA</sequence>
<keyword evidence="2" id="KW-1185">Reference proteome</keyword>
<reference evidence="1 2" key="1">
    <citation type="submission" date="2022-03" db="EMBL/GenBank/DDBJ databases">
        <authorList>
            <person name="He Y."/>
        </authorList>
    </citation>
    <scope>NUCLEOTIDE SEQUENCE [LARGE SCALE GENOMIC DNA]</scope>
    <source>
        <strain evidence="1 2">TK19116</strain>
    </source>
</reference>
<dbReference type="PANTHER" id="PTHR36195">
    <property type="entry name" value="DOMAIN PROTEIN, PUTATIVE (AFU_ORTHOLOGUE AFUA_5G01990)-RELATED-RELATED"/>
    <property type="match status" value="1"/>
</dbReference>
<dbReference type="Gene3D" id="2.40.180.10">
    <property type="entry name" value="Catalase core domain"/>
    <property type="match status" value="1"/>
</dbReference>
<dbReference type="PROSITE" id="PS51402">
    <property type="entry name" value="CATALASE_3"/>
    <property type="match status" value="1"/>
</dbReference>
<dbReference type="SUPFAM" id="SSF56634">
    <property type="entry name" value="Heme-dependent catalase-like"/>
    <property type="match status" value="1"/>
</dbReference>
<protein>
    <submittedName>
        <fullName evidence="1">Catalase family protein</fullName>
    </submittedName>
</protein>
<dbReference type="RefSeq" id="WP_255328660.1">
    <property type="nucleotide sequence ID" value="NZ_JAKZEU010000002.1"/>
</dbReference>
<dbReference type="PANTHER" id="PTHR36195:SF4">
    <property type="entry name" value="DOMAIN PROTEIN, PUTATIVE (AFU_ORTHOLOGUE AFUA_5G01990)-RELATED"/>
    <property type="match status" value="1"/>
</dbReference>
<gene>
    <name evidence="1" type="ORF">MLD63_04310</name>
</gene>
<dbReference type="Proteomes" id="UP001203945">
    <property type="component" value="Unassembled WGS sequence"/>
</dbReference>
<name>A0ABT1MN05_9RHOB</name>
<evidence type="ECO:0000313" key="1">
    <source>
        <dbReference type="EMBL" id="MCQ0969652.1"/>
    </source>
</evidence>
<organism evidence="1 2">
    <name type="scientific">Paracoccus albicereus</name>
    <dbReference type="NCBI Taxonomy" id="2922394"/>
    <lineage>
        <taxon>Bacteria</taxon>
        <taxon>Pseudomonadati</taxon>
        <taxon>Pseudomonadota</taxon>
        <taxon>Alphaproteobacteria</taxon>
        <taxon>Rhodobacterales</taxon>
        <taxon>Paracoccaceae</taxon>
        <taxon>Paracoccus</taxon>
    </lineage>
</organism>
<accession>A0ABT1MN05</accession>
<dbReference type="InterPro" id="IPR018028">
    <property type="entry name" value="Catalase"/>
</dbReference>